<dbReference type="Gene3D" id="2.40.30.170">
    <property type="match status" value="1"/>
</dbReference>
<dbReference type="Gene3D" id="2.40.420.20">
    <property type="match status" value="1"/>
</dbReference>
<reference evidence="3" key="1">
    <citation type="submission" date="2016-10" db="EMBL/GenBank/DDBJ databases">
        <title>Sequence of Gallionella enrichment culture.</title>
        <authorList>
            <person name="Poehlein A."/>
            <person name="Muehling M."/>
            <person name="Daniel R."/>
        </authorList>
    </citation>
    <scope>NUCLEOTIDE SEQUENCE</scope>
</reference>
<comment type="caution">
    <text evidence="3">The sequence shown here is derived from an EMBL/GenBank/DDBJ whole genome shotgun (WGS) entry which is preliminary data.</text>
</comment>
<dbReference type="Gene3D" id="2.40.50.100">
    <property type="match status" value="1"/>
</dbReference>
<evidence type="ECO:0000256" key="1">
    <source>
        <dbReference type="SAM" id="Coils"/>
    </source>
</evidence>
<dbReference type="AlphaFoldDB" id="A0A1J5QRC9"/>
<dbReference type="EMBL" id="MLJW01000495">
    <property type="protein sequence ID" value="OIQ86185.1"/>
    <property type="molecule type" value="Genomic_DNA"/>
</dbReference>
<organism evidence="3">
    <name type="scientific">mine drainage metagenome</name>
    <dbReference type="NCBI Taxonomy" id="410659"/>
    <lineage>
        <taxon>unclassified sequences</taxon>
        <taxon>metagenomes</taxon>
        <taxon>ecological metagenomes</taxon>
    </lineage>
</organism>
<dbReference type="GO" id="GO:1990281">
    <property type="term" value="C:efflux pump complex"/>
    <property type="evidence" value="ECO:0007669"/>
    <property type="project" value="TreeGrafter"/>
</dbReference>
<dbReference type="PANTHER" id="PTHR30469:SF18">
    <property type="entry name" value="RESISTANCE-NODULATION-CELL DIVISION (RND) EFFLUX MEMBRANE FUSION PROTEIN-RELATED"/>
    <property type="match status" value="1"/>
</dbReference>
<protein>
    <submittedName>
        <fullName evidence="3">Multidrug resistance protein MdtA</fullName>
    </submittedName>
</protein>
<keyword evidence="1" id="KW-0175">Coiled coil</keyword>
<evidence type="ECO:0000313" key="3">
    <source>
        <dbReference type="EMBL" id="OIQ86185.1"/>
    </source>
</evidence>
<dbReference type="Gene3D" id="1.10.287.470">
    <property type="entry name" value="Helix hairpin bin"/>
    <property type="match status" value="1"/>
</dbReference>
<dbReference type="Pfam" id="PF25973">
    <property type="entry name" value="BSH_CzcB"/>
    <property type="match status" value="1"/>
</dbReference>
<evidence type="ECO:0000259" key="2">
    <source>
        <dbReference type="Pfam" id="PF25973"/>
    </source>
</evidence>
<proteinExistence type="predicted"/>
<dbReference type="GO" id="GO:0015562">
    <property type="term" value="F:efflux transmembrane transporter activity"/>
    <property type="evidence" value="ECO:0007669"/>
    <property type="project" value="TreeGrafter"/>
</dbReference>
<name>A0A1J5QRC9_9ZZZZ</name>
<dbReference type="InterPro" id="IPR058647">
    <property type="entry name" value="BSH_CzcB-like"/>
</dbReference>
<gene>
    <name evidence="3" type="primary">mdtA_35</name>
    <name evidence="3" type="ORF">GALL_319650</name>
</gene>
<dbReference type="PROSITE" id="PS51257">
    <property type="entry name" value="PROKAR_LIPOPROTEIN"/>
    <property type="match status" value="1"/>
</dbReference>
<dbReference type="SUPFAM" id="SSF111369">
    <property type="entry name" value="HlyD-like secretion proteins"/>
    <property type="match status" value="1"/>
</dbReference>
<sequence>MRPPLAPLSRLALLALLALAACGKAPEDPRTLAPVVDYAKALPAPATSRAFTGVVAARVESALGFRVAGKVAARLVEAGQRVRAGQVLLRLDAADYAHAVTAAAGQAAAAAARDRQAAAEFARFDGLVQSGAVSQSAYDQAKAAAQAARAQASAAQAQLRAAQDQRRYTVLRADADGTVMETLAEPGQVVAAGQPVLRLAHDGRREAVIALPEGLRPALGSPALARIYDAAAAPARLRQLSDSADPATRTFEARYVLSGAAAAAPLGATVTVMLPRPPDGGLLVPLTALDDEGRGSGVWLIGPDHRVSFLAVHVRRLDSDSAEIDGADLAEGRILVAAGGHFLRAGETIRLGREISLR</sequence>
<accession>A0A1J5QRC9</accession>
<dbReference type="PANTHER" id="PTHR30469">
    <property type="entry name" value="MULTIDRUG RESISTANCE PROTEIN MDTA"/>
    <property type="match status" value="1"/>
</dbReference>
<dbReference type="InterPro" id="IPR006143">
    <property type="entry name" value="RND_pump_MFP"/>
</dbReference>
<dbReference type="NCBIfam" id="TIGR01730">
    <property type="entry name" value="RND_mfp"/>
    <property type="match status" value="1"/>
</dbReference>
<feature type="coiled-coil region" evidence="1">
    <location>
        <begin position="138"/>
        <end position="165"/>
    </location>
</feature>
<feature type="domain" description="CzcB-like barrel-sandwich hybrid" evidence="2">
    <location>
        <begin position="66"/>
        <end position="200"/>
    </location>
</feature>